<evidence type="ECO:0000313" key="2">
    <source>
        <dbReference type="EMBL" id="KAF7810293.1"/>
    </source>
</evidence>
<proteinExistence type="predicted"/>
<sequence>MSKARGDEKVLASANGGWTLQNSYQPGMSLVALQLTGSNYLSWSLAVTTAFSLEAKNKLGFVDETIKTSKAPTEFKKWKPVDSMDSIAERYSVSNGPKFYQIQRQVASLEQGSKAVTGYFNKMNRGQIMNLDLLPSVNKEFFHGGFARRSDDKKADKNAKYCDHCNQSGHTREACFKIIGFPDWYKNLKEQKKKAGKRNVTANAVADTLMEFAKDKENIDLAGVLTALQEITKTVKIKIEEQVNFANLGEFVGKTAKHNPTLIDDCT</sequence>
<dbReference type="Proteomes" id="UP000634136">
    <property type="component" value="Unassembled WGS sequence"/>
</dbReference>
<protein>
    <recommendedName>
        <fullName evidence="1">Retrotransposon Copia-like N-terminal domain-containing protein</fullName>
    </recommendedName>
</protein>
<reference evidence="2" key="1">
    <citation type="submission" date="2020-09" db="EMBL/GenBank/DDBJ databases">
        <title>Genome-Enabled Discovery of Anthraquinone Biosynthesis in Senna tora.</title>
        <authorList>
            <person name="Kang S.-H."/>
            <person name="Pandey R.P."/>
            <person name="Lee C.-M."/>
            <person name="Sim J.-S."/>
            <person name="Jeong J.-T."/>
            <person name="Choi B.-S."/>
            <person name="Jung M."/>
            <person name="Ginzburg D."/>
            <person name="Zhao K."/>
            <person name="Won S.Y."/>
            <person name="Oh T.-J."/>
            <person name="Yu Y."/>
            <person name="Kim N.-H."/>
            <person name="Lee O.R."/>
            <person name="Lee T.-H."/>
            <person name="Bashyal P."/>
            <person name="Kim T.-S."/>
            <person name="Lee W.-H."/>
            <person name="Kawkins C."/>
            <person name="Kim C.-K."/>
            <person name="Kim J.S."/>
            <person name="Ahn B.O."/>
            <person name="Rhee S.Y."/>
            <person name="Sohng J.K."/>
        </authorList>
    </citation>
    <scope>NUCLEOTIDE SEQUENCE</scope>
    <source>
        <tissue evidence="2">Leaf</tissue>
    </source>
</reference>
<name>A0A834STM0_9FABA</name>
<dbReference type="OrthoDB" id="1741593at2759"/>
<organism evidence="2 3">
    <name type="scientific">Senna tora</name>
    <dbReference type="NCBI Taxonomy" id="362788"/>
    <lineage>
        <taxon>Eukaryota</taxon>
        <taxon>Viridiplantae</taxon>
        <taxon>Streptophyta</taxon>
        <taxon>Embryophyta</taxon>
        <taxon>Tracheophyta</taxon>
        <taxon>Spermatophyta</taxon>
        <taxon>Magnoliopsida</taxon>
        <taxon>eudicotyledons</taxon>
        <taxon>Gunneridae</taxon>
        <taxon>Pentapetalae</taxon>
        <taxon>rosids</taxon>
        <taxon>fabids</taxon>
        <taxon>Fabales</taxon>
        <taxon>Fabaceae</taxon>
        <taxon>Caesalpinioideae</taxon>
        <taxon>Cassia clade</taxon>
        <taxon>Senna</taxon>
    </lineage>
</organism>
<dbReference type="PANTHER" id="PTHR37610:SF40">
    <property type="entry name" value="OS01G0909600 PROTEIN"/>
    <property type="match status" value="1"/>
</dbReference>
<dbReference type="EMBL" id="JAAIUW010000011">
    <property type="protein sequence ID" value="KAF7810293.1"/>
    <property type="molecule type" value="Genomic_DNA"/>
</dbReference>
<dbReference type="AlphaFoldDB" id="A0A834STM0"/>
<evidence type="ECO:0000313" key="3">
    <source>
        <dbReference type="Proteomes" id="UP000634136"/>
    </source>
</evidence>
<dbReference type="PANTHER" id="PTHR37610">
    <property type="entry name" value="CCHC-TYPE DOMAIN-CONTAINING PROTEIN"/>
    <property type="match status" value="1"/>
</dbReference>
<dbReference type="Pfam" id="PF14244">
    <property type="entry name" value="Retrotran_gag_3"/>
    <property type="match status" value="1"/>
</dbReference>
<accession>A0A834STM0</accession>
<comment type="caution">
    <text evidence="2">The sequence shown here is derived from an EMBL/GenBank/DDBJ whole genome shotgun (WGS) entry which is preliminary data.</text>
</comment>
<keyword evidence="3" id="KW-1185">Reference proteome</keyword>
<feature type="domain" description="Retrotransposon Copia-like N-terminal" evidence="1">
    <location>
        <begin position="23"/>
        <end position="66"/>
    </location>
</feature>
<evidence type="ECO:0000259" key="1">
    <source>
        <dbReference type="Pfam" id="PF14244"/>
    </source>
</evidence>
<gene>
    <name evidence="2" type="ORF">G2W53_037036</name>
</gene>
<dbReference type="InterPro" id="IPR029472">
    <property type="entry name" value="Copia-like_N"/>
</dbReference>